<dbReference type="InterPro" id="IPR003660">
    <property type="entry name" value="HAMP_dom"/>
</dbReference>
<feature type="transmembrane region" description="Helical" evidence="4">
    <location>
        <begin position="21"/>
        <end position="42"/>
    </location>
</feature>
<evidence type="ECO:0000256" key="1">
    <source>
        <dbReference type="ARBA" id="ARBA00022500"/>
    </source>
</evidence>
<dbReference type="Pfam" id="PF00015">
    <property type="entry name" value="MCPsignal"/>
    <property type="match status" value="1"/>
</dbReference>
<evidence type="ECO:0000313" key="7">
    <source>
        <dbReference type="EMBL" id="RCW32469.1"/>
    </source>
</evidence>
<protein>
    <submittedName>
        <fullName evidence="7">Methyl-accepting chemotaxis protein</fullName>
    </submittedName>
</protein>
<dbReference type="CDD" id="cd06225">
    <property type="entry name" value="HAMP"/>
    <property type="match status" value="1"/>
</dbReference>
<evidence type="ECO:0000313" key="8">
    <source>
        <dbReference type="Proteomes" id="UP000252733"/>
    </source>
</evidence>
<keyword evidence="4" id="KW-0472">Membrane</keyword>
<dbReference type="GO" id="GO:0007165">
    <property type="term" value="P:signal transduction"/>
    <property type="evidence" value="ECO:0007669"/>
    <property type="project" value="UniProtKB-KW"/>
</dbReference>
<dbReference type="RefSeq" id="WP_114437263.1">
    <property type="nucleotide sequence ID" value="NZ_QPIZ01000015.1"/>
</dbReference>
<feature type="domain" description="Methyl-accepting transducer" evidence="5">
    <location>
        <begin position="402"/>
        <end position="617"/>
    </location>
</feature>
<keyword evidence="3" id="KW-0807">Transducer</keyword>
<dbReference type="GO" id="GO:0006935">
    <property type="term" value="P:chemotaxis"/>
    <property type="evidence" value="ECO:0007669"/>
    <property type="project" value="UniProtKB-KW"/>
</dbReference>
<keyword evidence="4" id="KW-0812">Transmembrane</keyword>
<comment type="caution">
    <text evidence="7">The sequence shown here is derived from an EMBL/GenBank/DDBJ whole genome shotgun (WGS) entry which is preliminary data.</text>
</comment>
<dbReference type="SUPFAM" id="SSF58104">
    <property type="entry name" value="Methyl-accepting chemotaxis protein (MCP) signaling domain"/>
    <property type="match status" value="1"/>
</dbReference>
<organism evidence="7 8">
    <name type="scientific">Marinilabilia salmonicolor</name>
    <dbReference type="NCBI Taxonomy" id="989"/>
    <lineage>
        <taxon>Bacteria</taxon>
        <taxon>Pseudomonadati</taxon>
        <taxon>Bacteroidota</taxon>
        <taxon>Bacteroidia</taxon>
        <taxon>Marinilabiliales</taxon>
        <taxon>Marinilabiliaceae</taxon>
        <taxon>Marinilabilia</taxon>
    </lineage>
</organism>
<gene>
    <name evidence="7" type="ORF">DFO77_11514</name>
</gene>
<keyword evidence="1" id="KW-0145">Chemotaxis</keyword>
<dbReference type="SUPFAM" id="SSF103190">
    <property type="entry name" value="Sensory domain-like"/>
    <property type="match status" value="1"/>
</dbReference>
<feature type="domain" description="HAMP" evidence="6">
    <location>
        <begin position="358"/>
        <end position="397"/>
    </location>
</feature>
<accession>A0A368UUF9</accession>
<reference evidence="7 8" key="1">
    <citation type="submission" date="2018-07" db="EMBL/GenBank/DDBJ databases">
        <title>Freshwater and sediment microbial communities from various areas in North America, analyzing microbe dynamics in response to fracking.</title>
        <authorList>
            <person name="Lamendella R."/>
        </authorList>
    </citation>
    <scope>NUCLEOTIDE SEQUENCE [LARGE SCALE GENOMIC DNA]</scope>
    <source>
        <strain evidence="7 8">160A</strain>
    </source>
</reference>
<dbReference type="SMART" id="SM00283">
    <property type="entry name" value="MA"/>
    <property type="match status" value="1"/>
</dbReference>
<dbReference type="GO" id="GO:0004888">
    <property type="term" value="F:transmembrane signaling receptor activity"/>
    <property type="evidence" value="ECO:0007669"/>
    <property type="project" value="InterPro"/>
</dbReference>
<dbReference type="SMART" id="SM00304">
    <property type="entry name" value="HAMP"/>
    <property type="match status" value="1"/>
</dbReference>
<dbReference type="PANTHER" id="PTHR43531">
    <property type="entry name" value="PROTEIN ICFG"/>
    <property type="match status" value="1"/>
</dbReference>
<dbReference type="Gene3D" id="1.10.287.950">
    <property type="entry name" value="Methyl-accepting chemotaxis protein"/>
    <property type="match status" value="1"/>
</dbReference>
<dbReference type="PANTHER" id="PTHR43531:SF11">
    <property type="entry name" value="METHYL-ACCEPTING CHEMOTAXIS PROTEIN 3"/>
    <property type="match status" value="1"/>
</dbReference>
<dbReference type="AlphaFoldDB" id="A0A368UUF9"/>
<evidence type="ECO:0000256" key="4">
    <source>
        <dbReference type="SAM" id="Phobius"/>
    </source>
</evidence>
<dbReference type="PROSITE" id="PS50885">
    <property type="entry name" value="HAMP"/>
    <property type="match status" value="1"/>
</dbReference>
<dbReference type="InterPro" id="IPR004089">
    <property type="entry name" value="MCPsignal_dom"/>
</dbReference>
<dbReference type="Pfam" id="PF17201">
    <property type="entry name" value="Cache_3-Cache_2"/>
    <property type="match status" value="1"/>
</dbReference>
<dbReference type="Pfam" id="PF00672">
    <property type="entry name" value="HAMP"/>
    <property type="match status" value="1"/>
</dbReference>
<dbReference type="EMBL" id="QPIZ01000015">
    <property type="protein sequence ID" value="RCW32469.1"/>
    <property type="molecule type" value="Genomic_DNA"/>
</dbReference>
<dbReference type="GO" id="GO:0005886">
    <property type="term" value="C:plasma membrane"/>
    <property type="evidence" value="ECO:0007669"/>
    <property type="project" value="TreeGrafter"/>
</dbReference>
<comment type="similarity">
    <text evidence="2">Belongs to the methyl-accepting chemotaxis (MCP) protein family.</text>
</comment>
<dbReference type="InterPro" id="IPR029151">
    <property type="entry name" value="Sensor-like_sf"/>
</dbReference>
<dbReference type="InterPro" id="IPR004090">
    <property type="entry name" value="Chemotax_Me-accpt_rcpt"/>
</dbReference>
<dbReference type="PROSITE" id="PS50111">
    <property type="entry name" value="CHEMOTAXIS_TRANSDUC_2"/>
    <property type="match status" value="1"/>
</dbReference>
<dbReference type="Proteomes" id="UP000252733">
    <property type="component" value="Unassembled WGS sequence"/>
</dbReference>
<dbReference type="PRINTS" id="PR00260">
    <property type="entry name" value="CHEMTRNSDUCR"/>
</dbReference>
<evidence type="ECO:0000256" key="3">
    <source>
        <dbReference type="PROSITE-ProRule" id="PRU00284"/>
    </source>
</evidence>
<name>A0A368UUF9_9BACT</name>
<evidence type="ECO:0000259" key="6">
    <source>
        <dbReference type="PROSITE" id="PS50885"/>
    </source>
</evidence>
<feature type="transmembrane region" description="Helical" evidence="4">
    <location>
        <begin position="321"/>
        <end position="342"/>
    </location>
</feature>
<sequence length="633" mass="70230">MARFLSNFHIRSKDLKISTRLNFILGGIIAFFMTILAVYSYFSLGNTIKESAVVTASDRLLFMEEMVVSHRENVEEELQQSIKVVRYLFESNPVSIAEDEQVYFDAENQVSGNVMSVELPSWYVGGDQLQNNSGYADYLSEISGGTVTVFQKFDQGYLRVATSVFDENGVRATGTFIPNESEVVRTIERGETYHGSAFVVDRAYLSVYQPLIVDGNLQGMLFVGIPESDFSGIENLVANLKTEQEELGFFNADKEFLISPQDTLGWDLLKDQIIDHYSQTQTSRELLTPDEWSGYIYLPEGKGFLTYKLDQENIEGRVGELVFTVGGSVFTILVIILTFLIFQSRDIASGFRRAVFFATEMEKGDLTIQSHEDRKDEIGILGTSLNSMVDRLRMVVQGIEERARKITNAGNEMNKASVEMSEGANVQASASEEVSSSMEEMVGNIQQNSDNSLKARENAKKMTGEILEGVKMSMETRKLMQEVSDRIDAISDIARQTNILALNAAVEAARAGEHGKGFSVVAAEIRKLAERSRADADIITALVEKSTNMSEETESRLSALEPDLRGNLEAMEEITAASREMSVGADQVNSALMELNRITQQSAAISEQVSSGSSELSSLAAQMLEEISYFRVK</sequence>
<keyword evidence="4" id="KW-1133">Transmembrane helix</keyword>
<evidence type="ECO:0000259" key="5">
    <source>
        <dbReference type="PROSITE" id="PS50111"/>
    </source>
</evidence>
<keyword evidence="8" id="KW-1185">Reference proteome</keyword>
<proteinExistence type="inferred from homology"/>
<evidence type="ECO:0000256" key="2">
    <source>
        <dbReference type="ARBA" id="ARBA00029447"/>
    </source>
</evidence>
<dbReference type="InterPro" id="IPR033462">
    <property type="entry name" value="Cache_3-Cache_2"/>
</dbReference>
<dbReference type="InterPro" id="IPR051310">
    <property type="entry name" value="MCP_chemotaxis"/>
</dbReference>